<evidence type="ECO:0000256" key="2">
    <source>
        <dbReference type="ARBA" id="ARBA00023012"/>
    </source>
</evidence>
<name>A0A4U8Q506_9FIRM</name>
<dbReference type="Pfam" id="PF06580">
    <property type="entry name" value="His_kinase"/>
    <property type="match status" value="1"/>
</dbReference>
<dbReference type="Pfam" id="PF02518">
    <property type="entry name" value="HATPase_c"/>
    <property type="match status" value="1"/>
</dbReference>
<evidence type="ECO:0000256" key="1">
    <source>
        <dbReference type="ARBA" id="ARBA00022777"/>
    </source>
</evidence>
<feature type="transmembrane region" description="Helical" evidence="3">
    <location>
        <begin position="20"/>
        <end position="39"/>
    </location>
</feature>
<feature type="transmembrane region" description="Helical" evidence="3">
    <location>
        <begin position="298"/>
        <end position="317"/>
    </location>
</feature>
<dbReference type="STRING" id="180332.GCA_000797495_00939"/>
<dbReference type="InterPro" id="IPR010559">
    <property type="entry name" value="Sig_transdc_His_kin_internal"/>
</dbReference>
<keyword evidence="3" id="KW-0472">Membrane</keyword>
<dbReference type="InterPro" id="IPR005467">
    <property type="entry name" value="His_kinase_dom"/>
</dbReference>
<dbReference type="GO" id="GO:0000155">
    <property type="term" value="F:phosphorelay sensor kinase activity"/>
    <property type="evidence" value="ECO:0007669"/>
    <property type="project" value="InterPro"/>
</dbReference>
<dbReference type="SUPFAM" id="SSF55874">
    <property type="entry name" value="ATPase domain of HSP90 chaperone/DNA topoisomerase II/histidine kinase"/>
    <property type="match status" value="1"/>
</dbReference>
<sequence length="592" mass="68848">MTEKKDKKVMQLKNKIVLGYILLGIIPCILIGIGSYLVYSRSINSKIEAIVDNNAQRDLQVIEERLKSNRNILYNIVTDRELLKLVRKMDQAGREGEYTYKSKILEKIQSFTSIYDNVNSITYLSDSDEYILYDKRLGRLETIWNNRIYRDYFYLNVWDQDEVVYLPTLCLTENREEKIYSFFLSYPLKDAVTKEKFGIIVVGVDEDMFHYTKISNNQMKKYMEELGITTYVIDNRSKVIAAENRELIGSDFETAANAVGNGSNHRIFFNEIEGTGWQLVQVIDKTLLFQDVTFFRQISFLIVAVIMGSFTLLTVTITNRLSRSIIKTARYIEEYQPGETKVLPRLEEKDELVSIIYQFDKMRGKNEKLIQELKDKNYEIMTMSNRQRKAELKALEAQINPHFLYNTLDSINWIAIENDQEEISQMLSSLGSLLRYSVTNIDMQVPLEVELEWMKKYTFLQQKRFNDSFVCQYDIQEESLNYPIYKMLLQPIIENIILHGFQDKKQGGVISVKAEVLEDGKLMIFIEDNGCGIKPDILKRIHNDISNKTPLNSESIGISNIVNRTNLYYKGEAQIQIESEPGRGTKVVLMIP</sequence>
<evidence type="ECO:0000313" key="5">
    <source>
        <dbReference type="EMBL" id="TLC99919.1"/>
    </source>
</evidence>
<dbReference type="AlphaFoldDB" id="A0A4U8Q506"/>
<proteinExistence type="predicted"/>
<dbReference type="InterPro" id="IPR003594">
    <property type="entry name" value="HATPase_dom"/>
</dbReference>
<comment type="caution">
    <text evidence="5">The sequence shown here is derived from an EMBL/GenBank/DDBJ whole genome shotgun (WGS) entry which is preliminary data.</text>
</comment>
<dbReference type="Gene3D" id="6.10.340.10">
    <property type="match status" value="1"/>
</dbReference>
<dbReference type="PROSITE" id="PS50109">
    <property type="entry name" value="HIS_KIN"/>
    <property type="match status" value="1"/>
</dbReference>
<protein>
    <submittedName>
        <fullName evidence="5">Sensor histidine kinase YpdA</fullName>
        <ecNumber evidence="5">2.7.13.3</ecNumber>
    </submittedName>
</protein>
<feature type="domain" description="Histidine kinase" evidence="4">
    <location>
        <begin position="489"/>
        <end position="592"/>
    </location>
</feature>
<gene>
    <name evidence="5" type="primary">ypdA_23</name>
    <name evidence="5" type="ORF">DSM106044_03221</name>
</gene>
<keyword evidence="5" id="KW-0808">Transferase</keyword>
<reference evidence="5 6" key="1">
    <citation type="journal article" date="2019" name="Anaerobe">
        <title>Detection of Robinsoniella peoriensis in multiple bone samples of a trauma patient.</title>
        <authorList>
            <person name="Schrottner P."/>
            <person name="Hartwich K."/>
            <person name="Bunk B."/>
            <person name="Schober I."/>
            <person name="Helbig S."/>
            <person name="Rudolph W.W."/>
            <person name="Gunzer F."/>
        </authorList>
    </citation>
    <scope>NUCLEOTIDE SEQUENCE [LARGE SCALE GENOMIC DNA]</scope>
    <source>
        <strain evidence="5 6">DSM 106044</strain>
    </source>
</reference>
<dbReference type="InterPro" id="IPR050640">
    <property type="entry name" value="Bact_2-comp_sensor_kinase"/>
</dbReference>
<keyword evidence="1 5" id="KW-0418">Kinase</keyword>
<dbReference type="EMBL" id="QGQD01000061">
    <property type="protein sequence ID" value="TLC99919.1"/>
    <property type="molecule type" value="Genomic_DNA"/>
</dbReference>
<accession>A0A4U8Q506</accession>
<evidence type="ECO:0000256" key="3">
    <source>
        <dbReference type="SAM" id="Phobius"/>
    </source>
</evidence>
<dbReference type="EC" id="2.7.13.3" evidence="5"/>
<keyword evidence="3" id="KW-0812">Transmembrane</keyword>
<dbReference type="PANTHER" id="PTHR34220">
    <property type="entry name" value="SENSOR HISTIDINE KINASE YPDA"/>
    <property type="match status" value="1"/>
</dbReference>
<keyword evidence="3" id="KW-1133">Transmembrane helix</keyword>
<evidence type="ECO:0000259" key="4">
    <source>
        <dbReference type="PROSITE" id="PS50109"/>
    </source>
</evidence>
<dbReference type="InterPro" id="IPR036890">
    <property type="entry name" value="HATPase_C_sf"/>
</dbReference>
<dbReference type="Gene3D" id="3.30.565.10">
    <property type="entry name" value="Histidine kinase-like ATPase, C-terminal domain"/>
    <property type="match status" value="1"/>
</dbReference>
<dbReference type="PANTHER" id="PTHR34220:SF7">
    <property type="entry name" value="SENSOR HISTIDINE KINASE YPDA"/>
    <property type="match status" value="1"/>
</dbReference>
<dbReference type="GO" id="GO:0016020">
    <property type="term" value="C:membrane"/>
    <property type="evidence" value="ECO:0007669"/>
    <property type="project" value="InterPro"/>
</dbReference>
<dbReference type="Proteomes" id="UP000306509">
    <property type="component" value="Unassembled WGS sequence"/>
</dbReference>
<evidence type="ECO:0000313" key="6">
    <source>
        <dbReference type="Proteomes" id="UP000306509"/>
    </source>
</evidence>
<dbReference type="RefSeq" id="WP_138002949.1">
    <property type="nucleotide sequence ID" value="NZ_JBHTNY010000059.1"/>
</dbReference>
<organism evidence="5 6">
    <name type="scientific">Robinsoniella peoriensis</name>
    <dbReference type="NCBI Taxonomy" id="180332"/>
    <lineage>
        <taxon>Bacteria</taxon>
        <taxon>Bacillati</taxon>
        <taxon>Bacillota</taxon>
        <taxon>Clostridia</taxon>
        <taxon>Lachnospirales</taxon>
        <taxon>Lachnospiraceae</taxon>
        <taxon>Robinsoniella</taxon>
    </lineage>
</organism>
<keyword evidence="2" id="KW-0902">Two-component regulatory system</keyword>
<keyword evidence="6" id="KW-1185">Reference proteome</keyword>